<organism evidence="1 2">
    <name type="scientific">Lupinus albus</name>
    <name type="common">White lupine</name>
    <name type="synonym">Lupinus termis</name>
    <dbReference type="NCBI Taxonomy" id="3870"/>
    <lineage>
        <taxon>Eukaryota</taxon>
        <taxon>Viridiplantae</taxon>
        <taxon>Streptophyta</taxon>
        <taxon>Embryophyta</taxon>
        <taxon>Tracheophyta</taxon>
        <taxon>Spermatophyta</taxon>
        <taxon>Magnoliopsida</taxon>
        <taxon>eudicotyledons</taxon>
        <taxon>Gunneridae</taxon>
        <taxon>Pentapetalae</taxon>
        <taxon>rosids</taxon>
        <taxon>fabids</taxon>
        <taxon>Fabales</taxon>
        <taxon>Fabaceae</taxon>
        <taxon>Papilionoideae</taxon>
        <taxon>50 kb inversion clade</taxon>
        <taxon>genistoids sensu lato</taxon>
        <taxon>core genistoids</taxon>
        <taxon>Genisteae</taxon>
        <taxon>Lupinus</taxon>
    </lineage>
</organism>
<dbReference type="Proteomes" id="UP000447434">
    <property type="component" value="Chromosome 3"/>
</dbReference>
<reference evidence="2" key="1">
    <citation type="journal article" date="2020" name="Nat. Commun.">
        <title>Genome sequence of the cluster root forming white lupin.</title>
        <authorList>
            <person name="Hufnagel B."/>
            <person name="Marques A."/>
            <person name="Soriano A."/>
            <person name="Marques L."/>
            <person name="Divol F."/>
            <person name="Doumas P."/>
            <person name="Sallet E."/>
            <person name="Mancinotti D."/>
            <person name="Carrere S."/>
            <person name="Marande W."/>
            <person name="Arribat S."/>
            <person name="Keller J."/>
            <person name="Huneau C."/>
            <person name="Blein T."/>
            <person name="Aime D."/>
            <person name="Laguerre M."/>
            <person name="Taylor J."/>
            <person name="Schubert V."/>
            <person name="Nelson M."/>
            <person name="Geu-Flores F."/>
            <person name="Crespi M."/>
            <person name="Gallardo-Guerrero K."/>
            <person name="Delaux P.-M."/>
            <person name="Salse J."/>
            <person name="Berges H."/>
            <person name="Guyot R."/>
            <person name="Gouzy J."/>
            <person name="Peret B."/>
        </authorList>
    </citation>
    <scope>NUCLEOTIDE SEQUENCE [LARGE SCALE GENOMIC DNA]</scope>
    <source>
        <strain evidence="2">cv. Amiga</strain>
    </source>
</reference>
<dbReference type="EMBL" id="WOCE01000003">
    <property type="protein sequence ID" value="KAE9617871.1"/>
    <property type="molecule type" value="Genomic_DNA"/>
</dbReference>
<name>A0A6A4QUV0_LUPAL</name>
<comment type="caution">
    <text evidence="1">The sequence shown here is derived from an EMBL/GenBank/DDBJ whole genome shotgun (WGS) entry which is preliminary data.</text>
</comment>
<protein>
    <submittedName>
        <fullName evidence="1">Uncharacterized protein</fullName>
    </submittedName>
</protein>
<dbReference type="AlphaFoldDB" id="A0A6A4QUV0"/>
<sequence length="91" mass="10808">MTFLLAEETLDIALVSFTSLVRFGHTTPRSKLLLWFKIFLPLPFRGVSDHHDSSRFMFRDIFTLIINQLIEHLMQITIHFVHIEINNKLRK</sequence>
<accession>A0A6A4QUV0</accession>
<evidence type="ECO:0000313" key="1">
    <source>
        <dbReference type="EMBL" id="KAE9617871.1"/>
    </source>
</evidence>
<gene>
    <name evidence="1" type="ORF">Lalb_Chr03g0040171</name>
</gene>
<keyword evidence="2" id="KW-1185">Reference proteome</keyword>
<proteinExistence type="predicted"/>
<evidence type="ECO:0000313" key="2">
    <source>
        <dbReference type="Proteomes" id="UP000447434"/>
    </source>
</evidence>